<reference evidence="1" key="2">
    <citation type="submission" date="2020-09" db="EMBL/GenBank/DDBJ databases">
        <authorList>
            <person name="Sun Q."/>
            <person name="Ohkuma M."/>
        </authorList>
    </citation>
    <scope>NUCLEOTIDE SEQUENCE</scope>
    <source>
        <strain evidence="1">JCM 13306</strain>
    </source>
</reference>
<evidence type="ECO:0000313" key="2">
    <source>
        <dbReference type="Proteomes" id="UP000623958"/>
    </source>
</evidence>
<sequence>MPLIAPDYSFLGAGELHVRKKRSNLPFRSVGNCSAFSFSPQTNRLTLPDGMNPGGGTRNAVDRVTEVQFSFTMHDFSTENFADVLRGNTEVIVAGDAVDEPVVAYKGGVTPLSRIAKSITAVKSVSGAIEYEQGVDWDEKNGALYVHAEGAIPDPVNGQPNVAVSYAYGAAKRLQALVNPNEDYELLFLGFNEARSGTRVRAHAFKASGGVISELAMLADQYGAGQVQGTLSRDTTRPVGLSQYFTWEQEE</sequence>
<dbReference type="RefSeq" id="WP_434029089.1">
    <property type="nucleotide sequence ID" value="NZ_BNBA01000010.1"/>
</dbReference>
<gene>
    <name evidence="1" type="ORF">GCM10009090_16610</name>
</gene>
<reference evidence="1" key="1">
    <citation type="journal article" date="2014" name="Int. J. Syst. Evol. Microbiol.">
        <title>Complete genome sequence of Corynebacterium casei LMG S-19264T (=DSM 44701T), isolated from a smear-ripened cheese.</title>
        <authorList>
            <consortium name="US DOE Joint Genome Institute (JGI-PGF)"/>
            <person name="Walter F."/>
            <person name="Albersmeier A."/>
            <person name="Kalinowski J."/>
            <person name="Ruckert C."/>
        </authorList>
    </citation>
    <scope>NUCLEOTIDE SEQUENCE</scope>
    <source>
        <strain evidence="1">JCM 13306</strain>
    </source>
</reference>
<dbReference type="InterPro" id="IPR016893">
    <property type="entry name" value="UCP028589"/>
</dbReference>
<evidence type="ECO:0000313" key="1">
    <source>
        <dbReference type="EMBL" id="GHH52506.1"/>
    </source>
</evidence>
<dbReference type="AlphaFoldDB" id="A0A919F7D3"/>
<name>A0A919F7D3_9XANT</name>
<keyword evidence="2" id="KW-1185">Reference proteome</keyword>
<protein>
    <submittedName>
        <fullName evidence="1">Uncharacterized protein</fullName>
    </submittedName>
</protein>
<dbReference type="EMBL" id="BNBA01000010">
    <property type="protein sequence ID" value="GHH52506.1"/>
    <property type="molecule type" value="Genomic_DNA"/>
</dbReference>
<proteinExistence type="predicted"/>
<dbReference type="Proteomes" id="UP000623958">
    <property type="component" value="Unassembled WGS sequence"/>
</dbReference>
<comment type="caution">
    <text evidence="1">The sequence shown here is derived from an EMBL/GenBank/DDBJ whole genome shotgun (WGS) entry which is preliminary data.</text>
</comment>
<dbReference type="PIRSF" id="PIRSF028589">
    <property type="entry name" value="UCP028589"/>
    <property type="match status" value="1"/>
</dbReference>
<accession>A0A919F7D3</accession>
<organism evidence="1 2">
    <name type="scientific">Xanthomonas boreopolis</name>
    <dbReference type="NCBI Taxonomy" id="86183"/>
    <lineage>
        <taxon>Bacteria</taxon>
        <taxon>Pseudomonadati</taxon>
        <taxon>Pseudomonadota</taxon>
        <taxon>Gammaproteobacteria</taxon>
        <taxon>Lysobacterales</taxon>
        <taxon>Lysobacteraceae</taxon>
        <taxon>Xanthomonas</taxon>
    </lineage>
</organism>